<accession>A0A0B0MMI8</accession>
<organism evidence="1 2">
    <name type="scientific">Gossypium arboreum</name>
    <name type="common">Tree cotton</name>
    <name type="synonym">Gossypium nanking</name>
    <dbReference type="NCBI Taxonomy" id="29729"/>
    <lineage>
        <taxon>Eukaryota</taxon>
        <taxon>Viridiplantae</taxon>
        <taxon>Streptophyta</taxon>
        <taxon>Embryophyta</taxon>
        <taxon>Tracheophyta</taxon>
        <taxon>Spermatophyta</taxon>
        <taxon>Magnoliopsida</taxon>
        <taxon>eudicotyledons</taxon>
        <taxon>Gunneridae</taxon>
        <taxon>Pentapetalae</taxon>
        <taxon>rosids</taxon>
        <taxon>malvids</taxon>
        <taxon>Malvales</taxon>
        <taxon>Malvaceae</taxon>
        <taxon>Malvoideae</taxon>
        <taxon>Gossypium</taxon>
    </lineage>
</organism>
<evidence type="ECO:0000313" key="2">
    <source>
        <dbReference type="Proteomes" id="UP000032142"/>
    </source>
</evidence>
<gene>
    <name evidence="1" type="ORF">F383_19176</name>
</gene>
<comment type="caution">
    <text evidence="1">The sequence shown here is derived from an EMBL/GenBank/DDBJ whole genome shotgun (WGS) entry which is preliminary data.</text>
</comment>
<dbReference type="AlphaFoldDB" id="A0A0B0MMI8"/>
<reference evidence="2" key="1">
    <citation type="submission" date="2014-09" db="EMBL/GenBank/DDBJ databases">
        <authorList>
            <person name="Mudge J."/>
            <person name="Ramaraj T."/>
            <person name="Lindquist I.E."/>
            <person name="Bharti A.K."/>
            <person name="Sundararajan A."/>
            <person name="Cameron C.T."/>
            <person name="Woodward J.E."/>
            <person name="May G.D."/>
            <person name="Brubaker C."/>
            <person name="Broadhvest J."/>
            <person name="Wilkins T.A."/>
        </authorList>
    </citation>
    <scope>NUCLEOTIDE SEQUENCE</scope>
    <source>
        <strain evidence="2">cv. AKA8401</strain>
    </source>
</reference>
<dbReference type="Proteomes" id="UP000032142">
    <property type="component" value="Unassembled WGS sequence"/>
</dbReference>
<keyword evidence="2" id="KW-1185">Reference proteome</keyword>
<dbReference type="EMBL" id="JRRC01115049">
    <property type="protein sequence ID" value="KHG00151.1"/>
    <property type="molecule type" value="Genomic_DNA"/>
</dbReference>
<sequence>MLHGLVSLGFELKTKSVYPTWPHTRACDLAVWQMSVFLTGLARPSTRVCIAIFRAHGRGTQACVLAM</sequence>
<name>A0A0B0MMI8_GOSAR</name>
<protein>
    <submittedName>
        <fullName evidence="1">Uncharacterized protein</fullName>
    </submittedName>
</protein>
<evidence type="ECO:0000313" key="1">
    <source>
        <dbReference type="EMBL" id="KHG00151.1"/>
    </source>
</evidence>
<proteinExistence type="predicted"/>